<proteinExistence type="predicted"/>
<keyword evidence="2" id="KW-1185">Reference proteome</keyword>
<evidence type="ECO:0000313" key="2">
    <source>
        <dbReference type="Proteomes" id="UP000276133"/>
    </source>
</evidence>
<evidence type="ECO:0000313" key="1">
    <source>
        <dbReference type="EMBL" id="RNA03993.1"/>
    </source>
</evidence>
<dbReference type="Proteomes" id="UP000276133">
    <property type="component" value="Unassembled WGS sequence"/>
</dbReference>
<sequence>MRFQQNRLLENEEDSMFSNTSKKYILYYMIFLKFQKKWLTAKILKNFNFYLLITLLLRNHDIDKSKSDIAKISPNISKIKSISTIAHFQCIFKIIII</sequence>
<organism evidence="1 2">
    <name type="scientific">Brachionus plicatilis</name>
    <name type="common">Marine rotifer</name>
    <name type="synonym">Brachionus muelleri</name>
    <dbReference type="NCBI Taxonomy" id="10195"/>
    <lineage>
        <taxon>Eukaryota</taxon>
        <taxon>Metazoa</taxon>
        <taxon>Spiralia</taxon>
        <taxon>Gnathifera</taxon>
        <taxon>Rotifera</taxon>
        <taxon>Eurotatoria</taxon>
        <taxon>Monogononta</taxon>
        <taxon>Pseudotrocha</taxon>
        <taxon>Ploima</taxon>
        <taxon>Brachionidae</taxon>
        <taxon>Brachionus</taxon>
    </lineage>
</organism>
<accession>A0A3M7PYB4</accession>
<comment type="caution">
    <text evidence="1">The sequence shown here is derived from an EMBL/GenBank/DDBJ whole genome shotgun (WGS) entry which is preliminary data.</text>
</comment>
<dbReference type="AlphaFoldDB" id="A0A3M7PYB4"/>
<dbReference type="EMBL" id="REGN01008273">
    <property type="protein sequence ID" value="RNA03993.1"/>
    <property type="molecule type" value="Genomic_DNA"/>
</dbReference>
<name>A0A3M7PYB4_BRAPC</name>
<protein>
    <submittedName>
        <fullName evidence="1">Uncharacterized protein</fullName>
    </submittedName>
</protein>
<gene>
    <name evidence="1" type="ORF">BpHYR1_006881</name>
</gene>
<reference evidence="1 2" key="1">
    <citation type="journal article" date="2018" name="Sci. Rep.">
        <title>Genomic signatures of local adaptation to the degree of environmental predictability in rotifers.</title>
        <authorList>
            <person name="Franch-Gras L."/>
            <person name="Hahn C."/>
            <person name="Garcia-Roger E.M."/>
            <person name="Carmona M.J."/>
            <person name="Serra M."/>
            <person name="Gomez A."/>
        </authorList>
    </citation>
    <scope>NUCLEOTIDE SEQUENCE [LARGE SCALE GENOMIC DNA]</scope>
    <source>
        <strain evidence="1">HYR1</strain>
    </source>
</reference>